<accession>A0AC34FIP4</accession>
<name>A0AC34FIP4_9BILA</name>
<sequence>MDCVAYVSYFEGKLKVDIITVENAIVLFTNLTYTNGKAFINALPSFTHYKAMILHIYDNQSHGYSNNFEFCEAVRNELQKLKIKYMFVARAYFFMSSFFVAANFTDINIGDTNLNRASEVIRKEILLSTNPNKIIFCVSPSPLVEPLKKILKPNFCFDLVEKILDMAYETVVELYKRMIDKSDVKRFIVPTSPRRYGFGYKIGEKSYHYINVSESDPLPICKIFTVRRLSYEMVYHL</sequence>
<dbReference type="WBParaSite" id="ES5_v2.g17231.t1">
    <property type="protein sequence ID" value="ES5_v2.g17231.t1"/>
    <property type="gene ID" value="ES5_v2.g17231"/>
</dbReference>
<protein>
    <submittedName>
        <fullName evidence="2">Uncharacterized protein</fullName>
    </submittedName>
</protein>
<evidence type="ECO:0000313" key="2">
    <source>
        <dbReference type="WBParaSite" id="ES5_v2.g17231.t1"/>
    </source>
</evidence>
<evidence type="ECO:0000313" key="1">
    <source>
        <dbReference type="Proteomes" id="UP000887579"/>
    </source>
</evidence>
<reference evidence="2" key="1">
    <citation type="submission" date="2022-11" db="UniProtKB">
        <authorList>
            <consortium name="WormBaseParasite"/>
        </authorList>
    </citation>
    <scope>IDENTIFICATION</scope>
</reference>
<proteinExistence type="predicted"/>
<organism evidence="1 2">
    <name type="scientific">Panagrolaimus sp. ES5</name>
    <dbReference type="NCBI Taxonomy" id="591445"/>
    <lineage>
        <taxon>Eukaryota</taxon>
        <taxon>Metazoa</taxon>
        <taxon>Ecdysozoa</taxon>
        <taxon>Nematoda</taxon>
        <taxon>Chromadorea</taxon>
        <taxon>Rhabditida</taxon>
        <taxon>Tylenchina</taxon>
        <taxon>Panagrolaimomorpha</taxon>
        <taxon>Panagrolaimoidea</taxon>
        <taxon>Panagrolaimidae</taxon>
        <taxon>Panagrolaimus</taxon>
    </lineage>
</organism>
<dbReference type="Proteomes" id="UP000887579">
    <property type="component" value="Unplaced"/>
</dbReference>